<proteinExistence type="inferred from homology"/>
<dbReference type="PIRSF" id="PIRSF038886">
    <property type="entry name" value="Pellino"/>
    <property type="match status" value="1"/>
</dbReference>
<dbReference type="GO" id="GO:0000209">
    <property type="term" value="P:protein polyubiquitination"/>
    <property type="evidence" value="ECO:0007669"/>
    <property type="project" value="InterPro"/>
</dbReference>
<sequence length="439" mass="48675">MVKRAENNETKKSASKHENAVKYGELIILGYNGQLATGDKRRRRSKFVLWKRDVPNGIKPSNHYVVPSPQTSQAVLDKTKHSISYTLSRTEAVIVEYVNDENTDMFQVGRSSDTPIDFVVMDTNADKNVTTVNNLPNVDNKKGPSASTISRFACRIICDRNNTNIARLYAAGFDSSRNIFLGEKATKWKDCDQIDALTTNGVLVMHPSGKFHIGNTKPGIWLEVSVCGKLFSLRGSRSAQNKGDIVNDSNNILTDGTLIDLCGATLLWRSAEGLSLSPSRDYLKKLIERTNRERPTCPVGLYTLVFPHHSETDTASVASTELVEVKQKQPYVYLSCGHVQGSHEWGLNKDSNNRTCPMCLKIGGIAKLNMGIEASFYVQDKEKPDLYAFNPCGHVATEKTVKFWSNVGIPYGSNGFEALCPFCATLLEGYPGFIKLIFN</sequence>
<dbReference type="Proteomes" id="UP000325440">
    <property type="component" value="Unassembled WGS sequence"/>
</dbReference>
<dbReference type="AlphaFoldDB" id="A0A5E4MDF6"/>
<feature type="domain" description="Pellino RING" evidence="4">
    <location>
        <begin position="291"/>
        <end position="439"/>
    </location>
</feature>
<evidence type="ECO:0000313" key="6">
    <source>
        <dbReference type="Proteomes" id="UP000325440"/>
    </source>
</evidence>
<dbReference type="GO" id="GO:0061630">
    <property type="term" value="F:ubiquitin protein ligase activity"/>
    <property type="evidence" value="ECO:0007669"/>
    <property type="project" value="InterPro"/>
</dbReference>
<reference evidence="5 6" key="1">
    <citation type="submission" date="2019-08" db="EMBL/GenBank/DDBJ databases">
        <authorList>
            <person name="Alioto T."/>
            <person name="Alioto T."/>
            <person name="Gomez Garrido J."/>
        </authorList>
    </citation>
    <scope>NUCLEOTIDE SEQUENCE [LARGE SCALE GENOMIC DNA]</scope>
</reference>
<dbReference type="OrthoDB" id="8801906at2759"/>
<dbReference type="InterPro" id="IPR048334">
    <property type="entry name" value="Pellino_FHA"/>
</dbReference>
<dbReference type="InterPro" id="IPR006800">
    <property type="entry name" value="Pellino_fam"/>
</dbReference>
<evidence type="ECO:0000259" key="4">
    <source>
        <dbReference type="Pfam" id="PF20723"/>
    </source>
</evidence>
<comment type="similarity">
    <text evidence="1">Belongs to the pellino family.</text>
</comment>
<feature type="domain" description="Pellino FHA" evidence="3">
    <location>
        <begin position="16"/>
        <end position="285"/>
    </location>
</feature>
<keyword evidence="6" id="KW-1185">Reference proteome</keyword>
<dbReference type="Pfam" id="PF20723">
    <property type="entry name" value="Pellino_RING"/>
    <property type="match status" value="1"/>
</dbReference>
<dbReference type="InterPro" id="IPR048335">
    <property type="entry name" value="Pellino_RING"/>
</dbReference>
<evidence type="ECO:0000259" key="3">
    <source>
        <dbReference type="Pfam" id="PF04710"/>
    </source>
</evidence>
<dbReference type="PANTHER" id="PTHR12098:SF2">
    <property type="entry name" value="PROTEIN PELLINO"/>
    <property type="match status" value="1"/>
</dbReference>
<dbReference type="EMBL" id="CABPRJ010000494">
    <property type="protein sequence ID" value="VVC29517.1"/>
    <property type="molecule type" value="Genomic_DNA"/>
</dbReference>
<gene>
    <name evidence="5" type="ORF">CINCED_3A021612</name>
</gene>
<keyword evidence="2" id="KW-0597">Phosphoprotein</keyword>
<dbReference type="Pfam" id="PF04710">
    <property type="entry name" value="Pellino_FHA"/>
    <property type="match status" value="1"/>
</dbReference>
<evidence type="ECO:0000256" key="2">
    <source>
        <dbReference type="ARBA" id="ARBA00022553"/>
    </source>
</evidence>
<protein>
    <submittedName>
        <fullName evidence="5">Zinc finger, RING/FYVE/PHD-type,Pellino family</fullName>
    </submittedName>
</protein>
<dbReference type="GO" id="GO:0008592">
    <property type="term" value="P:regulation of Toll signaling pathway"/>
    <property type="evidence" value="ECO:0007669"/>
    <property type="project" value="InterPro"/>
</dbReference>
<evidence type="ECO:0000313" key="5">
    <source>
        <dbReference type="EMBL" id="VVC29517.1"/>
    </source>
</evidence>
<evidence type="ECO:0000256" key="1">
    <source>
        <dbReference type="ARBA" id="ARBA00005639"/>
    </source>
</evidence>
<dbReference type="PANTHER" id="PTHR12098">
    <property type="entry name" value="E3 UBIQUITIN-PROTEIN LIGASE PELLINO-RELATED"/>
    <property type="match status" value="1"/>
</dbReference>
<accession>A0A5E4MDF6</accession>
<organism evidence="5 6">
    <name type="scientific">Cinara cedri</name>
    <dbReference type="NCBI Taxonomy" id="506608"/>
    <lineage>
        <taxon>Eukaryota</taxon>
        <taxon>Metazoa</taxon>
        <taxon>Ecdysozoa</taxon>
        <taxon>Arthropoda</taxon>
        <taxon>Hexapoda</taxon>
        <taxon>Insecta</taxon>
        <taxon>Pterygota</taxon>
        <taxon>Neoptera</taxon>
        <taxon>Paraneoptera</taxon>
        <taxon>Hemiptera</taxon>
        <taxon>Sternorrhyncha</taxon>
        <taxon>Aphidomorpha</taxon>
        <taxon>Aphidoidea</taxon>
        <taxon>Aphididae</taxon>
        <taxon>Lachninae</taxon>
        <taxon>Cinara</taxon>
    </lineage>
</organism>
<name>A0A5E4MDF6_9HEMI</name>